<proteinExistence type="predicted"/>
<sequence>MFATIYQRLCQAEELLKFPRSFIYELALGCEVVAVHRKLQKESTNETCGLFILKGEISVIQQEQSKTYRAGSLIGMDNTNGNKEFQMVAKEMSAVVKLTKQSMKHALESHPECELLISKNFFKTNS</sequence>
<dbReference type="InterPro" id="IPR018490">
    <property type="entry name" value="cNMP-bd_dom_sf"/>
</dbReference>
<organism evidence="1 2">
    <name type="scientific">Lingula anatina</name>
    <name type="common">Brachiopod</name>
    <name type="synonym">Lingula unguis</name>
    <dbReference type="NCBI Taxonomy" id="7574"/>
    <lineage>
        <taxon>Eukaryota</taxon>
        <taxon>Metazoa</taxon>
        <taxon>Spiralia</taxon>
        <taxon>Lophotrochozoa</taxon>
        <taxon>Brachiopoda</taxon>
        <taxon>Linguliformea</taxon>
        <taxon>Lingulata</taxon>
        <taxon>Lingulida</taxon>
        <taxon>Linguloidea</taxon>
        <taxon>Lingulidae</taxon>
        <taxon>Lingula</taxon>
    </lineage>
</organism>
<evidence type="ECO:0000313" key="2">
    <source>
        <dbReference type="RefSeq" id="XP_013393385.1"/>
    </source>
</evidence>
<evidence type="ECO:0000313" key="1">
    <source>
        <dbReference type="Proteomes" id="UP000085678"/>
    </source>
</evidence>
<gene>
    <name evidence="2" type="primary">LOC106161079</name>
</gene>
<dbReference type="Proteomes" id="UP000085678">
    <property type="component" value="Unplaced"/>
</dbReference>
<dbReference type="SUPFAM" id="SSF51206">
    <property type="entry name" value="cAMP-binding domain-like"/>
    <property type="match status" value="1"/>
</dbReference>
<reference evidence="2" key="1">
    <citation type="submission" date="2025-08" db="UniProtKB">
        <authorList>
            <consortium name="RefSeq"/>
        </authorList>
    </citation>
    <scope>IDENTIFICATION</scope>
    <source>
        <tissue evidence="2">Gonads</tissue>
    </source>
</reference>
<dbReference type="RefSeq" id="XP_013393385.1">
    <property type="nucleotide sequence ID" value="XM_013537931.1"/>
</dbReference>
<keyword evidence="1" id="KW-1185">Reference proteome</keyword>
<dbReference type="InParanoid" id="A0A1S3I538"/>
<dbReference type="InterPro" id="IPR014710">
    <property type="entry name" value="RmlC-like_jellyroll"/>
</dbReference>
<dbReference type="KEGG" id="lak:106161079"/>
<protein>
    <submittedName>
        <fullName evidence="2">Uncharacterized protein LOC106161079</fullName>
    </submittedName>
</protein>
<accession>A0A1S3I538</accession>
<dbReference type="GeneID" id="106161079"/>
<dbReference type="Gene3D" id="2.60.120.10">
    <property type="entry name" value="Jelly Rolls"/>
    <property type="match status" value="1"/>
</dbReference>
<dbReference type="AlphaFoldDB" id="A0A1S3I538"/>
<name>A0A1S3I538_LINAN</name>